<evidence type="ECO:0008006" key="4">
    <source>
        <dbReference type="Google" id="ProtNLM"/>
    </source>
</evidence>
<sequence>MARHKAPRTPAVRRSLAVLATAGAALGVGVAAASAAEAQVLPDDAGQVVGTVADLKPNPLAGTGVDPLDNGVATQVADFRGVDSREVTGPVAQADSVGGIPGVGPAAEALRR</sequence>
<evidence type="ECO:0000256" key="2">
    <source>
        <dbReference type="SAM" id="SignalP"/>
    </source>
</evidence>
<evidence type="ECO:0000256" key="1">
    <source>
        <dbReference type="SAM" id="MobiDB-lite"/>
    </source>
</evidence>
<feature type="signal peptide" evidence="2">
    <location>
        <begin position="1"/>
        <end position="35"/>
    </location>
</feature>
<protein>
    <recommendedName>
        <fullName evidence="4">ATP-binding protein</fullName>
    </recommendedName>
</protein>
<organism evidence="3">
    <name type="scientific">Streptomyces sp. R02</name>
    <dbReference type="NCBI Taxonomy" id="3238623"/>
    <lineage>
        <taxon>Bacteria</taxon>
        <taxon>Bacillati</taxon>
        <taxon>Actinomycetota</taxon>
        <taxon>Actinomycetes</taxon>
        <taxon>Kitasatosporales</taxon>
        <taxon>Streptomycetaceae</taxon>
        <taxon>Streptomyces</taxon>
    </lineage>
</organism>
<name>A0AB39LSZ0_9ACTN</name>
<evidence type="ECO:0000313" key="3">
    <source>
        <dbReference type="EMBL" id="XDP95897.1"/>
    </source>
</evidence>
<gene>
    <name evidence="3" type="ORF">AB5J57_21315</name>
</gene>
<feature type="chain" id="PRO_5044200380" description="ATP-binding protein" evidence="2">
    <location>
        <begin position="36"/>
        <end position="112"/>
    </location>
</feature>
<dbReference type="AlphaFoldDB" id="A0AB39LSZ0"/>
<dbReference type="EMBL" id="CP163429">
    <property type="protein sequence ID" value="XDP95897.1"/>
    <property type="molecule type" value="Genomic_DNA"/>
</dbReference>
<keyword evidence="2" id="KW-0732">Signal</keyword>
<dbReference type="RefSeq" id="WP_369157991.1">
    <property type="nucleotide sequence ID" value="NZ_CP163429.1"/>
</dbReference>
<accession>A0AB39LSZ0</accession>
<feature type="region of interest" description="Disordered" evidence="1">
    <location>
        <begin position="90"/>
        <end position="112"/>
    </location>
</feature>
<reference evidence="3" key="1">
    <citation type="submission" date="2024-07" db="EMBL/GenBank/DDBJ databases">
        <authorList>
            <person name="Yu S.T."/>
        </authorList>
    </citation>
    <scope>NUCLEOTIDE SEQUENCE</scope>
    <source>
        <strain evidence="3">R02</strain>
    </source>
</reference>
<proteinExistence type="predicted"/>